<dbReference type="PANTHER" id="PTHR32305:SF15">
    <property type="entry name" value="PROTEIN RHSA-RELATED"/>
    <property type="match status" value="1"/>
</dbReference>
<evidence type="ECO:0000256" key="1">
    <source>
        <dbReference type="ARBA" id="ARBA00022737"/>
    </source>
</evidence>
<keyword evidence="1" id="KW-0677">Repeat</keyword>
<proteinExistence type="predicted"/>
<dbReference type="EMBL" id="NBXE01000104">
    <property type="protein sequence ID" value="RFA24142.1"/>
    <property type="molecule type" value="Genomic_DNA"/>
</dbReference>
<dbReference type="OrthoDB" id="166951at2"/>
<evidence type="ECO:0000259" key="2">
    <source>
        <dbReference type="Pfam" id="PF25023"/>
    </source>
</evidence>
<dbReference type="Pfam" id="PF25023">
    <property type="entry name" value="TEN_YD-shell"/>
    <property type="match status" value="1"/>
</dbReference>
<evidence type="ECO:0000313" key="3">
    <source>
        <dbReference type="EMBL" id="RFA24142.1"/>
    </source>
</evidence>
<dbReference type="NCBIfam" id="TIGR03696">
    <property type="entry name" value="Rhs_assc_core"/>
    <property type="match status" value="1"/>
</dbReference>
<dbReference type="InterPro" id="IPR056823">
    <property type="entry name" value="TEN-like_YD-shell"/>
</dbReference>
<accession>A0A3E0W7D5</accession>
<dbReference type="Gene3D" id="2.180.10.10">
    <property type="entry name" value="RHS repeat-associated core"/>
    <property type="match status" value="1"/>
</dbReference>
<dbReference type="AlphaFoldDB" id="A0A3E0W7D5"/>
<evidence type="ECO:0000313" key="4">
    <source>
        <dbReference type="Proteomes" id="UP000257080"/>
    </source>
</evidence>
<organism evidence="3 4">
    <name type="scientific">Subtercola boreus</name>
    <dbReference type="NCBI Taxonomy" id="120213"/>
    <lineage>
        <taxon>Bacteria</taxon>
        <taxon>Bacillati</taxon>
        <taxon>Actinomycetota</taxon>
        <taxon>Actinomycetes</taxon>
        <taxon>Micrococcales</taxon>
        <taxon>Microbacteriaceae</taxon>
        <taxon>Subtercola</taxon>
    </lineage>
</organism>
<dbReference type="Proteomes" id="UP000257080">
    <property type="component" value="Unassembled WGS sequence"/>
</dbReference>
<comment type="caution">
    <text evidence="3">The sequence shown here is derived from an EMBL/GenBank/DDBJ whole genome shotgun (WGS) entry which is preliminary data.</text>
</comment>
<dbReference type="InterPro" id="IPR050708">
    <property type="entry name" value="T6SS_VgrG/RHS"/>
</dbReference>
<name>A0A3E0W7D5_9MICO</name>
<reference evidence="3 4" key="1">
    <citation type="submission" date="2017-04" db="EMBL/GenBank/DDBJ databases">
        <title>Comparative genome analysis of Subtercola boreus.</title>
        <authorList>
            <person name="Cho Y.-J."/>
            <person name="Cho A."/>
            <person name="Kim O.-S."/>
            <person name="Lee J.-I."/>
        </authorList>
    </citation>
    <scope>NUCLEOTIDE SEQUENCE [LARGE SCALE GENOMIC DNA]</scope>
    <source>
        <strain evidence="3 4">P28004</strain>
    </source>
</reference>
<gene>
    <name evidence="3" type="ORF">B7R25_17490</name>
</gene>
<dbReference type="InterPro" id="IPR022385">
    <property type="entry name" value="Rhs_assc_core"/>
</dbReference>
<protein>
    <recommendedName>
        <fullName evidence="2">Teneurin-like YD-shell domain-containing protein</fullName>
    </recommendedName>
</protein>
<dbReference type="PANTHER" id="PTHR32305">
    <property type="match status" value="1"/>
</dbReference>
<sequence length="385" mass="40377">MDDAMEARAERVRHHLRRPLAGPGNLPTKTAENTVSVTDPAAGRLKKVAQTGTGANTYTYTYDSKGNRLTAVVTGANPDSQTFTANAANQITTSGYTFDGTGNMTADPNGTYAYNGAEQMTSAVIGGNTITYTYGGTGQNEVLSETGPKGTYNLAYGRSDAQGQPIIEQYNVNGGTAYVESDPKTGQPLMLHTSNDIAALYVYDGTGSPIGLLTDYSSTALANTYDPYGTPTLTAGGTGSGINQNPYVFKGGVQSRETGWVHYGARWYNPATGRFTQQDTLDAPLNPANANRYAYAADDPVNLSDPLGTDADQDYVNGCLGGVIVGEGYAALGDVETLGVSAVAGAIIGCAAGFESAYLQENDEDQLDTDLTDLNYYTTICGLVC</sequence>
<feature type="domain" description="Teneurin-like YD-shell" evidence="2">
    <location>
        <begin position="41"/>
        <end position="301"/>
    </location>
</feature>